<dbReference type="EMBL" id="BPLQ01006749">
    <property type="protein sequence ID" value="GIY24864.1"/>
    <property type="molecule type" value="Genomic_DNA"/>
</dbReference>
<protein>
    <submittedName>
        <fullName evidence="1">Uncharacterized protein</fullName>
    </submittedName>
</protein>
<dbReference type="Proteomes" id="UP001054837">
    <property type="component" value="Unassembled WGS sequence"/>
</dbReference>
<comment type="caution">
    <text evidence="1">The sequence shown here is derived from an EMBL/GenBank/DDBJ whole genome shotgun (WGS) entry which is preliminary data.</text>
</comment>
<evidence type="ECO:0000313" key="2">
    <source>
        <dbReference type="Proteomes" id="UP001054837"/>
    </source>
</evidence>
<sequence>MECTNIPKRFHVQLVEEFVGENKEIESRILLPFVSSSQFTTKTCQIGYCNKNRSKDADKVWSQMLTVDKLNRRWRRLSAVGPWLGRQDFKKDMDESMFEIKLACSAAC</sequence>
<proteinExistence type="predicted"/>
<organism evidence="1 2">
    <name type="scientific">Caerostris darwini</name>
    <dbReference type="NCBI Taxonomy" id="1538125"/>
    <lineage>
        <taxon>Eukaryota</taxon>
        <taxon>Metazoa</taxon>
        <taxon>Ecdysozoa</taxon>
        <taxon>Arthropoda</taxon>
        <taxon>Chelicerata</taxon>
        <taxon>Arachnida</taxon>
        <taxon>Araneae</taxon>
        <taxon>Araneomorphae</taxon>
        <taxon>Entelegynae</taxon>
        <taxon>Araneoidea</taxon>
        <taxon>Araneidae</taxon>
        <taxon>Caerostris</taxon>
    </lineage>
</organism>
<evidence type="ECO:0000313" key="1">
    <source>
        <dbReference type="EMBL" id="GIY24864.1"/>
    </source>
</evidence>
<reference evidence="1 2" key="1">
    <citation type="submission" date="2021-06" db="EMBL/GenBank/DDBJ databases">
        <title>Caerostris darwini draft genome.</title>
        <authorList>
            <person name="Kono N."/>
            <person name="Arakawa K."/>
        </authorList>
    </citation>
    <scope>NUCLEOTIDE SEQUENCE [LARGE SCALE GENOMIC DNA]</scope>
</reference>
<dbReference type="AlphaFoldDB" id="A0AAV4RVZ6"/>
<gene>
    <name evidence="1" type="ORF">CDAR_613601</name>
</gene>
<accession>A0AAV4RVZ6</accession>
<keyword evidence="2" id="KW-1185">Reference proteome</keyword>
<name>A0AAV4RVZ6_9ARAC</name>